<dbReference type="PROSITE" id="PS51352">
    <property type="entry name" value="THIOREDOXIN_2"/>
    <property type="match status" value="2"/>
</dbReference>
<feature type="domain" description="Thioredoxin" evidence="3">
    <location>
        <begin position="359"/>
        <end position="484"/>
    </location>
</feature>
<proteinExistence type="inferred from homology"/>
<comment type="similarity">
    <text evidence="1">Belongs to the protein disulfide isomerase family.</text>
</comment>
<dbReference type="Pfam" id="PF00085">
    <property type="entry name" value="Thioredoxin"/>
    <property type="match status" value="2"/>
</dbReference>
<dbReference type="GO" id="GO:0005783">
    <property type="term" value="C:endoplasmic reticulum"/>
    <property type="evidence" value="ECO:0007669"/>
    <property type="project" value="TreeGrafter"/>
</dbReference>
<accession>A0A8S1JUL7</accession>
<evidence type="ECO:0000313" key="4">
    <source>
        <dbReference type="EMBL" id="CAD8045735.1"/>
    </source>
</evidence>
<dbReference type="FunFam" id="3.40.30.10:FF:000696">
    <property type="entry name" value="Protein disulfide-isomerase"/>
    <property type="match status" value="1"/>
</dbReference>
<keyword evidence="5" id="KW-1185">Reference proteome</keyword>
<dbReference type="GO" id="GO:0034976">
    <property type="term" value="P:response to endoplasmic reticulum stress"/>
    <property type="evidence" value="ECO:0007669"/>
    <property type="project" value="TreeGrafter"/>
</dbReference>
<organism evidence="4 5">
    <name type="scientific">Paramecium sonneborni</name>
    <dbReference type="NCBI Taxonomy" id="65129"/>
    <lineage>
        <taxon>Eukaryota</taxon>
        <taxon>Sar</taxon>
        <taxon>Alveolata</taxon>
        <taxon>Ciliophora</taxon>
        <taxon>Intramacronucleata</taxon>
        <taxon>Oligohymenophorea</taxon>
        <taxon>Peniculida</taxon>
        <taxon>Parameciidae</taxon>
        <taxon>Paramecium</taxon>
    </lineage>
</organism>
<dbReference type="EMBL" id="CAJJDN010000001">
    <property type="protein sequence ID" value="CAD8045735.1"/>
    <property type="molecule type" value="Genomic_DNA"/>
</dbReference>
<evidence type="ECO:0000259" key="3">
    <source>
        <dbReference type="PROSITE" id="PS51352"/>
    </source>
</evidence>
<dbReference type="InterPro" id="IPR017937">
    <property type="entry name" value="Thioredoxin_CS"/>
</dbReference>
<dbReference type="CDD" id="cd02961">
    <property type="entry name" value="PDI_a_family"/>
    <property type="match status" value="1"/>
</dbReference>
<dbReference type="GO" id="GO:0003756">
    <property type="term" value="F:protein disulfide isomerase activity"/>
    <property type="evidence" value="ECO:0007669"/>
    <property type="project" value="TreeGrafter"/>
</dbReference>
<dbReference type="Proteomes" id="UP000692954">
    <property type="component" value="Unassembled WGS sequence"/>
</dbReference>
<sequence>MKFNLIVCFIVLVLAQDPTETVVVQDENPTTVEKQEPQMQPIVALPNNVDALISGHRLILVEFYASWCAPCKQFATEYQQLTDKASKHSIVCAAYDSQRDPDRYALEKFKISSFPTFIFFMDGKPFSFTGQRSANSILQWMLQLVNGPDPTEILSQEQFNQFLNDNDVVLFYQVSENNVSDLNYWTFFEMSKTNSDAAFAFSFLLPIGKPGRLYYYSKETLEKKQFNQAFTKQNIQRFLLQNQLPDVPQLNDQSEKLVYSGATPAFILFSSLDEQSIKAEKAFLETAQLFKKTYQFSFTKITDEKFFDQLNNLGADDNVFPKIIAWNQGLKYKYNGPDFTVKGIKNFIFDFRQGKLEKFIKSEPLPDYSQEKTYVKKIVALNYDEEVIKNKKDVLLEFYAEWCGACKQFKPIYDQIAYELRDNPNIVVAQINAPDNEISDVYSPHSYPDLVLFRAADKQRKAIAWTGENRDVESVLQFVRNNTIVIK</sequence>
<dbReference type="PANTHER" id="PTHR18929:SF240">
    <property type="entry name" value="PROTEIN DISULFIDE-ISOMERASE"/>
    <property type="match status" value="1"/>
</dbReference>
<name>A0A8S1JUL7_9CILI</name>
<gene>
    <name evidence="4" type="ORF">PSON_ATCC_30995.1.T0010258</name>
</gene>
<feature type="chain" id="PRO_5035903298" description="Thioredoxin domain-containing protein" evidence="2">
    <location>
        <begin position="16"/>
        <end position="487"/>
    </location>
</feature>
<dbReference type="GO" id="GO:0006457">
    <property type="term" value="P:protein folding"/>
    <property type="evidence" value="ECO:0007669"/>
    <property type="project" value="TreeGrafter"/>
</dbReference>
<dbReference type="OrthoDB" id="427280at2759"/>
<feature type="signal peptide" evidence="2">
    <location>
        <begin position="1"/>
        <end position="15"/>
    </location>
</feature>
<dbReference type="Pfam" id="PF13848">
    <property type="entry name" value="Thioredoxin_6"/>
    <property type="match status" value="1"/>
</dbReference>
<protein>
    <recommendedName>
        <fullName evidence="3">Thioredoxin domain-containing protein</fullName>
    </recommendedName>
</protein>
<keyword evidence="2" id="KW-0732">Signal</keyword>
<reference evidence="4" key="1">
    <citation type="submission" date="2021-01" db="EMBL/GenBank/DDBJ databases">
        <authorList>
            <consortium name="Genoscope - CEA"/>
            <person name="William W."/>
        </authorList>
    </citation>
    <scope>NUCLEOTIDE SEQUENCE</scope>
</reference>
<dbReference type="PANTHER" id="PTHR18929">
    <property type="entry name" value="PROTEIN DISULFIDE ISOMERASE"/>
    <property type="match status" value="1"/>
</dbReference>
<evidence type="ECO:0000256" key="1">
    <source>
        <dbReference type="ARBA" id="ARBA00006347"/>
    </source>
</evidence>
<dbReference type="PROSITE" id="PS00194">
    <property type="entry name" value="THIOREDOXIN_1"/>
    <property type="match status" value="2"/>
</dbReference>
<feature type="domain" description="Thioredoxin" evidence="3">
    <location>
        <begin position="13"/>
        <end position="146"/>
    </location>
</feature>
<dbReference type="AlphaFoldDB" id="A0A8S1JUL7"/>
<comment type="caution">
    <text evidence="4">The sequence shown here is derived from an EMBL/GenBank/DDBJ whole genome shotgun (WGS) entry which is preliminary data.</text>
</comment>
<evidence type="ECO:0000313" key="5">
    <source>
        <dbReference type="Proteomes" id="UP000692954"/>
    </source>
</evidence>
<dbReference type="InterPro" id="IPR013766">
    <property type="entry name" value="Thioredoxin_domain"/>
</dbReference>
<evidence type="ECO:0000256" key="2">
    <source>
        <dbReference type="SAM" id="SignalP"/>
    </source>
</evidence>